<sequence>MHPRSLPIPLYLRPYVKSALWLNRNAGEAFNFHILPRFHPAFIFSTEDTQDVANRYAGNELVFQPCNIYFGGGGVVPSLFTIPVKMDIILVLLHPQGTGAFWQEDAVHFFDRPAKISRDGQQLRILNEMIQEARTIDEKWQHILAFLTKKLLKKLPHNFSYVQRAISLIRQTSGIVSIETLARGSYTSQRNLLDSFRQYVGATPKQLASMARFNSLVKKYIINPDIKALYGKLERHGYHDASHLYKDFSRYVALTPQEFIGQENGINLVV</sequence>
<proteinExistence type="predicted"/>
<dbReference type="InterPro" id="IPR050204">
    <property type="entry name" value="AraC_XylS_family_regulators"/>
</dbReference>
<evidence type="ECO:0000256" key="2">
    <source>
        <dbReference type="ARBA" id="ARBA00023125"/>
    </source>
</evidence>
<dbReference type="SMART" id="SM00342">
    <property type="entry name" value="HTH_ARAC"/>
    <property type="match status" value="1"/>
</dbReference>
<dbReference type="InterPro" id="IPR018060">
    <property type="entry name" value="HTH_AraC"/>
</dbReference>
<accession>A0ABZ0WD85</accession>
<dbReference type="EMBL" id="CP139960">
    <property type="protein sequence ID" value="WQD40662.1"/>
    <property type="molecule type" value="Genomic_DNA"/>
</dbReference>
<organism evidence="5 6">
    <name type="scientific">Niabella yanshanensis</name>
    <dbReference type="NCBI Taxonomy" id="577386"/>
    <lineage>
        <taxon>Bacteria</taxon>
        <taxon>Pseudomonadati</taxon>
        <taxon>Bacteroidota</taxon>
        <taxon>Chitinophagia</taxon>
        <taxon>Chitinophagales</taxon>
        <taxon>Chitinophagaceae</taxon>
        <taxon>Niabella</taxon>
    </lineage>
</organism>
<feature type="domain" description="HTH araC/xylS-type" evidence="4">
    <location>
        <begin position="163"/>
        <end position="262"/>
    </location>
</feature>
<dbReference type="PANTHER" id="PTHR46796:SF13">
    <property type="entry name" value="HTH-TYPE TRANSCRIPTIONAL ACTIVATOR RHAS"/>
    <property type="match status" value="1"/>
</dbReference>
<keyword evidence="6" id="KW-1185">Reference proteome</keyword>
<evidence type="ECO:0000313" key="5">
    <source>
        <dbReference type="EMBL" id="WQD40662.1"/>
    </source>
</evidence>
<dbReference type="Gene3D" id="1.10.10.60">
    <property type="entry name" value="Homeodomain-like"/>
    <property type="match status" value="1"/>
</dbReference>
<dbReference type="Proteomes" id="UP001325680">
    <property type="component" value="Chromosome"/>
</dbReference>
<keyword evidence="2" id="KW-0238">DNA-binding</keyword>
<dbReference type="RefSeq" id="WP_114789833.1">
    <property type="nucleotide sequence ID" value="NZ_CP139960.1"/>
</dbReference>
<dbReference type="PANTHER" id="PTHR46796">
    <property type="entry name" value="HTH-TYPE TRANSCRIPTIONAL ACTIVATOR RHAS-RELATED"/>
    <property type="match status" value="1"/>
</dbReference>
<keyword evidence="3" id="KW-0804">Transcription</keyword>
<keyword evidence="1" id="KW-0805">Transcription regulation</keyword>
<protein>
    <recommendedName>
        <fullName evidence="4">HTH araC/xylS-type domain-containing protein</fullName>
    </recommendedName>
</protein>
<reference evidence="5 6" key="1">
    <citation type="submission" date="2023-12" db="EMBL/GenBank/DDBJ databases">
        <title>Genome sequencing and assembly of bacterial species from a model synthetic community.</title>
        <authorList>
            <person name="Hogle S.L."/>
        </authorList>
    </citation>
    <scope>NUCLEOTIDE SEQUENCE [LARGE SCALE GENOMIC DNA]</scope>
    <source>
        <strain evidence="5 6">HAMBI_3031</strain>
    </source>
</reference>
<gene>
    <name evidence="5" type="ORF">U0035_10935</name>
</gene>
<name>A0ABZ0WD85_9BACT</name>
<dbReference type="PROSITE" id="PS01124">
    <property type="entry name" value="HTH_ARAC_FAMILY_2"/>
    <property type="match status" value="1"/>
</dbReference>
<evidence type="ECO:0000313" key="6">
    <source>
        <dbReference type="Proteomes" id="UP001325680"/>
    </source>
</evidence>
<evidence type="ECO:0000259" key="4">
    <source>
        <dbReference type="PROSITE" id="PS01124"/>
    </source>
</evidence>
<evidence type="ECO:0000256" key="1">
    <source>
        <dbReference type="ARBA" id="ARBA00023015"/>
    </source>
</evidence>
<evidence type="ECO:0000256" key="3">
    <source>
        <dbReference type="ARBA" id="ARBA00023163"/>
    </source>
</evidence>